<name>A0A7C3SQQ1_9BACT</name>
<comment type="caution">
    <text evidence="2">The sequence shown here is derived from an EMBL/GenBank/DDBJ whole genome shotgun (WGS) entry which is preliminary data.</text>
</comment>
<sequence length="250" mass="28291">MKKPDKTFYTLGYTAGQNPYIAYFWNSNIGLTSSGYYIIEVIGNLSNRRYRNNPSFYERMFRLVQAANAYNVVDFISSTNNYYQFELGWSIPGNGMTNPLIYPGLFGFQVLCAVIAPGAFRLYLSGQKIVEVTGTGTTDLSGNCHLFINAASDSGAKNFDVCSFRIWNFASSLPSGWEDEVKRRAMNPWGRSKVFGDSNLKGEWQIDEDNPYDDGTYFWIINKANPGVGNLQLNYTSNYRGLVKIPYRMP</sequence>
<feature type="transmembrane region" description="Helical" evidence="1">
    <location>
        <begin position="100"/>
        <end position="120"/>
    </location>
</feature>
<evidence type="ECO:0000313" key="2">
    <source>
        <dbReference type="EMBL" id="HGB30924.1"/>
    </source>
</evidence>
<accession>A0A7C3SQQ1</accession>
<organism evidence="2">
    <name type="scientific">Dictyoglomus turgidum</name>
    <dbReference type="NCBI Taxonomy" id="513050"/>
    <lineage>
        <taxon>Bacteria</taxon>
        <taxon>Pseudomonadati</taxon>
        <taxon>Dictyoglomota</taxon>
        <taxon>Dictyoglomia</taxon>
        <taxon>Dictyoglomales</taxon>
        <taxon>Dictyoglomaceae</taxon>
        <taxon>Dictyoglomus</taxon>
    </lineage>
</organism>
<evidence type="ECO:0000256" key="1">
    <source>
        <dbReference type="SAM" id="Phobius"/>
    </source>
</evidence>
<dbReference type="EMBL" id="DTGA01000091">
    <property type="protein sequence ID" value="HGB30924.1"/>
    <property type="molecule type" value="Genomic_DNA"/>
</dbReference>
<reference evidence="2" key="1">
    <citation type="journal article" date="2020" name="mSystems">
        <title>Genome- and Community-Level Interaction Insights into Carbon Utilization and Element Cycling Functions of Hydrothermarchaeota in Hydrothermal Sediment.</title>
        <authorList>
            <person name="Zhou Z."/>
            <person name="Liu Y."/>
            <person name="Xu W."/>
            <person name="Pan J."/>
            <person name="Luo Z.H."/>
            <person name="Li M."/>
        </authorList>
    </citation>
    <scope>NUCLEOTIDE SEQUENCE [LARGE SCALE GENOMIC DNA]</scope>
    <source>
        <strain evidence="2">SpSt-751</strain>
    </source>
</reference>
<keyword evidence="1" id="KW-0812">Transmembrane</keyword>
<feature type="transmembrane region" description="Helical" evidence="1">
    <location>
        <begin position="20"/>
        <end position="39"/>
    </location>
</feature>
<keyword evidence="1" id="KW-1133">Transmembrane helix</keyword>
<keyword evidence="1" id="KW-0472">Membrane</keyword>
<gene>
    <name evidence="2" type="ORF">ENV35_03505</name>
</gene>
<protein>
    <submittedName>
        <fullName evidence="2">Uncharacterized protein</fullName>
    </submittedName>
</protein>
<dbReference type="AlphaFoldDB" id="A0A7C3SQQ1"/>
<proteinExistence type="predicted"/>